<comment type="caution">
    <text evidence="2">The sequence shown here is derived from an EMBL/GenBank/DDBJ whole genome shotgun (WGS) entry which is preliminary data.</text>
</comment>
<evidence type="ECO:0000313" key="3">
    <source>
        <dbReference type="Proteomes" id="UP000078287"/>
    </source>
</evidence>
<dbReference type="OrthoDB" id="69351at2"/>
<reference evidence="2 3" key="1">
    <citation type="submission" date="2016-04" db="EMBL/GenBank/DDBJ databases">
        <title>Chloroflexus islandicus sp. nov., a thermophilic filamentous anoxygenic phototrophic bacterium from geyser Strokkur (Iceland).</title>
        <authorList>
            <person name="Gaisin V.A."/>
            <person name="Kalashnikov A.M."/>
            <person name="Sukhacheva M.V."/>
            <person name="Grouzdev D.S."/>
            <person name="Ivanov T.M."/>
            <person name="Kuznetsov B."/>
            <person name="Gorlenko V.M."/>
        </authorList>
    </citation>
    <scope>NUCLEOTIDE SEQUENCE [LARGE SCALE GENOMIC DNA]</scope>
    <source>
        <strain evidence="3">isl-2</strain>
    </source>
</reference>
<dbReference type="InterPro" id="IPR019250">
    <property type="entry name" value="DUF2227_metal-bd"/>
</dbReference>
<proteinExistence type="predicted"/>
<feature type="transmembrane region" description="Helical" evidence="1">
    <location>
        <begin position="9"/>
        <end position="26"/>
    </location>
</feature>
<dbReference type="PANTHER" id="PTHR39085">
    <property type="entry name" value="SLL0924 PROTEIN"/>
    <property type="match status" value="1"/>
</dbReference>
<keyword evidence="1" id="KW-1133">Transmembrane helix</keyword>
<feature type="transmembrane region" description="Helical" evidence="1">
    <location>
        <begin position="69"/>
        <end position="89"/>
    </location>
</feature>
<feature type="transmembrane region" description="Helical" evidence="1">
    <location>
        <begin position="101"/>
        <end position="120"/>
    </location>
</feature>
<evidence type="ECO:0000313" key="2">
    <source>
        <dbReference type="EMBL" id="OAN42851.1"/>
    </source>
</evidence>
<feature type="transmembrane region" description="Helical" evidence="1">
    <location>
        <begin position="38"/>
        <end position="57"/>
    </location>
</feature>
<sequence length="202" mass="23222">MPSARTHDLITVLSGAAITPLAYYAYLEYTPVAPDTALAYSLWLGGAHLLSGIMFSPDLDIDSAIDNRWGIFFWIWRPYMWLIPHRGFWSHSLVISPLLRLGYFAAVVYGLAFAVVWSLGQLGMTTPAYHREWAAWVQELIRAHPTETWAFVIGFCTGSAAHTIADWLVTKGNWLLGGYGRRLRRRYRNHDQWLPRQERQRQ</sequence>
<keyword evidence="1" id="KW-0472">Membrane</keyword>
<dbReference type="RefSeq" id="WP_066790352.1">
    <property type="nucleotide sequence ID" value="NZ_LWQS01000082.1"/>
</dbReference>
<accession>A0A178M3M2</accession>
<protein>
    <submittedName>
        <fullName evidence="2">Metal-binding protein</fullName>
    </submittedName>
</protein>
<dbReference type="EMBL" id="LWQS01000082">
    <property type="protein sequence ID" value="OAN42851.1"/>
    <property type="molecule type" value="Genomic_DNA"/>
</dbReference>
<dbReference type="Pfam" id="PF09988">
    <property type="entry name" value="DUF2227"/>
    <property type="match status" value="1"/>
</dbReference>
<name>A0A178M3M2_9CHLR</name>
<keyword evidence="1" id="KW-0812">Transmembrane</keyword>
<dbReference type="STRING" id="1707952.A6A03_03805"/>
<evidence type="ECO:0000256" key="1">
    <source>
        <dbReference type="SAM" id="Phobius"/>
    </source>
</evidence>
<dbReference type="PANTHER" id="PTHR39085:SF1">
    <property type="entry name" value="SLL0924 PROTEIN"/>
    <property type="match status" value="1"/>
</dbReference>
<dbReference type="AlphaFoldDB" id="A0A178M3M2"/>
<dbReference type="Proteomes" id="UP000078287">
    <property type="component" value="Unassembled WGS sequence"/>
</dbReference>
<gene>
    <name evidence="2" type="ORF">A6A03_03805</name>
</gene>
<organism evidence="2 3">
    <name type="scientific">Chloroflexus islandicus</name>
    <dbReference type="NCBI Taxonomy" id="1707952"/>
    <lineage>
        <taxon>Bacteria</taxon>
        <taxon>Bacillati</taxon>
        <taxon>Chloroflexota</taxon>
        <taxon>Chloroflexia</taxon>
        <taxon>Chloroflexales</taxon>
        <taxon>Chloroflexineae</taxon>
        <taxon>Chloroflexaceae</taxon>
        <taxon>Chloroflexus</taxon>
    </lineage>
</organism>
<keyword evidence="3" id="KW-1185">Reference proteome</keyword>